<protein>
    <submittedName>
        <fullName evidence="4">Nucleotidyltransferase</fullName>
    </submittedName>
</protein>
<keyword evidence="5" id="KW-1185">Reference proteome</keyword>
<dbReference type="InterPro" id="IPR029044">
    <property type="entry name" value="Nucleotide-diphossugar_trans"/>
</dbReference>
<name>A0LS15_ACIC1</name>
<keyword evidence="4" id="KW-0808">Transferase</keyword>
<dbReference type="InParanoid" id="A0LS15"/>
<dbReference type="STRING" id="351607.Acel_0451"/>
<evidence type="ECO:0000259" key="3">
    <source>
        <dbReference type="Pfam" id="PF25087"/>
    </source>
</evidence>
<dbReference type="eggNOG" id="COG1208">
    <property type="taxonomic scope" value="Bacteria"/>
</dbReference>
<dbReference type="CDD" id="cd04181">
    <property type="entry name" value="NTP_transferase"/>
    <property type="match status" value="1"/>
</dbReference>
<accession>A0LS15</accession>
<dbReference type="Proteomes" id="UP000008221">
    <property type="component" value="Chromosome"/>
</dbReference>
<evidence type="ECO:0000313" key="5">
    <source>
        <dbReference type="Proteomes" id="UP000008221"/>
    </source>
</evidence>
<gene>
    <name evidence="4" type="ordered locus">Acel_0451</name>
</gene>
<feature type="domain" description="Nucleotidyl transferase" evidence="2">
    <location>
        <begin position="2"/>
        <end position="213"/>
    </location>
</feature>
<evidence type="ECO:0000256" key="1">
    <source>
        <dbReference type="ARBA" id="ARBA00007274"/>
    </source>
</evidence>
<dbReference type="SUPFAM" id="SSF53448">
    <property type="entry name" value="Nucleotide-diphospho-sugar transferases"/>
    <property type="match status" value="1"/>
</dbReference>
<dbReference type="PANTHER" id="PTHR22572">
    <property type="entry name" value="SUGAR-1-PHOSPHATE GUANYL TRANSFERASE"/>
    <property type="match status" value="1"/>
</dbReference>
<dbReference type="HOGENOM" id="CLU_029499_0_2_11"/>
<dbReference type="Gene3D" id="2.160.10.10">
    <property type="entry name" value="Hexapeptide repeat proteins"/>
    <property type="match status" value="1"/>
</dbReference>
<dbReference type="GO" id="GO:0016740">
    <property type="term" value="F:transferase activity"/>
    <property type="evidence" value="ECO:0007669"/>
    <property type="project" value="UniProtKB-KW"/>
</dbReference>
<dbReference type="InterPro" id="IPR050486">
    <property type="entry name" value="Mannose-1P_guanyltransferase"/>
</dbReference>
<organism evidence="4 5">
    <name type="scientific">Acidothermus cellulolyticus (strain ATCC 43068 / DSM 8971 / 11B)</name>
    <dbReference type="NCBI Taxonomy" id="351607"/>
    <lineage>
        <taxon>Bacteria</taxon>
        <taxon>Bacillati</taxon>
        <taxon>Actinomycetota</taxon>
        <taxon>Actinomycetes</taxon>
        <taxon>Acidothermales</taxon>
        <taxon>Acidothermaceae</taxon>
        <taxon>Acidothermus</taxon>
    </lineage>
</organism>
<dbReference type="AlphaFoldDB" id="A0LS15"/>
<dbReference type="InterPro" id="IPR056729">
    <property type="entry name" value="GMPPB_C"/>
</dbReference>
<evidence type="ECO:0000313" key="4">
    <source>
        <dbReference type="EMBL" id="ABK52225.1"/>
    </source>
</evidence>
<evidence type="ECO:0000259" key="2">
    <source>
        <dbReference type="Pfam" id="PF00483"/>
    </source>
</evidence>
<sequence length="336" mass="35173">MPKPLLPVAGVPFLAHLLARVRDAGIDHVVLATSYRAAAFTEHFGDGEAFGLDLEYVTEEEPLGTGGGIRNVADRLRSAADEPVFVFNGDILSGHDLKAQLTRHEERQAAVTLHLVRVPDARPFGCVPIDEHGNVQAFMEKCAEPVTNIINAGCYIFRREVIDAIPRGRVVSVEREVFPALLADGSTVVGYLDDAYWLDVGTPHAFVRASCDLVRGLVPSSVLPGPTGEALVMPSAAVSDAAAIAGGTFIGEDARVEVNALVIGSVVFPGAVIEADAVVRGSIVGAGARIGAGAVLDGAVIGEGAHVGARNELIGGARVWPQVVLPPVSIRFSSDE</sequence>
<dbReference type="Pfam" id="PF00483">
    <property type="entry name" value="NTP_transferase"/>
    <property type="match status" value="1"/>
</dbReference>
<reference evidence="4 5" key="1">
    <citation type="journal article" date="2009" name="Genome Res.">
        <title>Complete genome of the cellulolytic thermophile Acidothermus cellulolyticus 11B provides insights into its ecophysiological and evolutionary adaptations.</title>
        <authorList>
            <person name="Barabote R.D."/>
            <person name="Xie G."/>
            <person name="Leu D.H."/>
            <person name="Normand P."/>
            <person name="Necsulea A."/>
            <person name="Daubin V."/>
            <person name="Medigue C."/>
            <person name="Adney W.S."/>
            <person name="Xu X.C."/>
            <person name="Lapidus A."/>
            <person name="Parales R.E."/>
            <person name="Detter C."/>
            <person name="Pujic P."/>
            <person name="Bruce D."/>
            <person name="Lavire C."/>
            <person name="Challacombe J.F."/>
            <person name="Brettin T.S."/>
            <person name="Berry A.M."/>
        </authorList>
    </citation>
    <scope>NUCLEOTIDE SEQUENCE [LARGE SCALE GENOMIC DNA]</scope>
    <source>
        <strain evidence="5">ATCC 43068 / DSM 8971 / 11B</strain>
    </source>
</reference>
<dbReference type="Gene3D" id="3.90.550.10">
    <property type="entry name" value="Spore Coat Polysaccharide Biosynthesis Protein SpsA, Chain A"/>
    <property type="match status" value="1"/>
</dbReference>
<comment type="similarity">
    <text evidence="1">Belongs to the transferase hexapeptide repeat family.</text>
</comment>
<dbReference type="EMBL" id="CP000481">
    <property type="protein sequence ID" value="ABK52225.1"/>
    <property type="molecule type" value="Genomic_DNA"/>
</dbReference>
<dbReference type="Pfam" id="PF25087">
    <property type="entry name" value="GMPPB_C"/>
    <property type="match status" value="1"/>
</dbReference>
<proteinExistence type="inferred from homology"/>
<dbReference type="FunCoup" id="A0LS15">
    <property type="interactions" value="345"/>
</dbReference>
<dbReference type="KEGG" id="ace:Acel_0451"/>
<feature type="domain" description="Mannose-1-phosphate guanyltransferase C-terminal" evidence="3">
    <location>
        <begin position="228"/>
        <end position="321"/>
    </location>
</feature>
<dbReference type="InterPro" id="IPR005835">
    <property type="entry name" value="NTP_transferase_dom"/>
</dbReference>